<gene>
    <name evidence="9" type="ORF">PHACADRAFT_251711</name>
</gene>
<organism evidence="9 10">
    <name type="scientific">Phanerochaete carnosa (strain HHB-10118-sp)</name>
    <name type="common">White-rot fungus</name>
    <name type="synonym">Peniophora carnosa</name>
    <dbReference type="NCBI Taxonomy" id="650164"/>
    <lineage>
        <taxon>Eukaryota</taxon>
        <taxon>Fungi</taxon>
        <taxon>Dikarya</taxon>
        <taxon>Basidiomycota</taxon>
        <taxon>Agaricomycotina</taxon>
        <taxon>Agaricomycetes</taxon>
        <taxon>Polyporales</taxon>
        <taxon>Phanerochaetaceae</taxon>
        <taxon>Phanerochaete</taxon>
    </lineage>
</organism>
<feature type="transmembrane region" description="Helical" evidence="7">
    <location>
        <begin position="402"/>
        <end position="429"/>
    </location>
</feature>
<feature type="transmembrane region" description="Helical" evidence="7">
    <location>
        <begin position="190"/>
        <end position="209"/>
    </location>
</feature>
<keyword evidence="2" id="KW-0813">Transport</keyword>
<dbReference type="InterPro" id="IPR005829">
    <property type="entry name" value="Sugar_transporter_CS"/>
</dbReference>
<feature type="transmembrane region" description="Helical" evidence="7">
    <location>
        <begin position="29"/>
        <end position="53"/>
    </location>
</feature>
<evidence type="ECO:0000256" key="1">
    <source>
        <dbReference type="ARBA" id="ARBA00004141"/>
    </source>
</evidence>
<dbReference type="KEGG" id="pco:PHACADRAFT_251711"/>
<feature type="transmembrane region" description="Helical" evidence="7">
    <location>
        <begin position="221"/>
        <end position="241"/>
    </location>
</feature>
<dbReference type="PROSITE" id="PS00216">
    <property type="entry name" value="SUGAR_TRANSPORT_1"/>
    <property type="match status" value="1"/>
</dbReference>
<dbReference type="STRING" id="650164.K5W1Y1"/>
<evidence type="ECO:0000256" key="6">
    <source>
        <dbReference type="SAM" id="MobiDB-lite"/>
    </source>
</evidence>
<keyword evidence="10" id="KW-1185">Reference proteome</keyword>
<comment type="subcellular location">
    <subcellularLocation>
        <location evidence="1">Membrane</location>
        <topology evidence="1">Multi-pass membrane protein</topology>
    </subcellularLocation>
</comment>
<dbReference type="InterPro" id="IPR020846">
    <property type="entry name" value="MFS_dom"/>
</dbReference>
<feature type="transmembrane region" description="Helical" evidence="7">
    <location>
        <begin position="496"/>
        <end position="516"/>
    </location>
</feature>
<dbReference type="RefSeq" id="XP_007393181.1">
    <property type="nucleotide sequence ID" value="XM_007393119.1"/>
</dbReference>
<name>K5W1Y1_PHACS</name>
<dbReference type="PANTHER" id="PTHR42718:SF9">
    <property type="entry name" value="MAJOR FACILITATOR SUPERFAMILY MULTIDRUG TRANSPORTER MFSC"/>
    <property type="match status" value="1"/>
</dbReference>
<feature type="transmembrane region" description="Helical" evidence="7">
    <location>
        <begin position="154"/>
        <end position="178"/>
    </location>
</feature>
<feature type="transmembrane region" description="Helical" evidence="7">
    <location>
        <begin position="375"/>
        <end position="396"/>
    </location>
</feature>
<keyword evidence="3 7" id="KW-0812">Transmembrane</keyword>
<evidence type="ECO:0000256" key="4">
    <source>
        <dbReference type="ARBA" id="ARBA00022989"/>
    </source>
</evidence>
<dbReference type="GeneID" id="18915300"/>
<feature type="transmembrane region" description="Helical" evidence="7">
    <location>
        <begin position="253"/>
        <end position="275"/>
    </location>
</feature>
<feature type="transmembrane region" description="Helical" evidence="7">
    <location>
        <begin position="65"/>
        <end position="84"/>
    </location>
</feature>
<feature type="region of interest" description="Disordered" evidence="6">
    <location>
        <begin position="1"/>
        <end position="20"/>
    </location>
</feature>
<dbReference type="Gene3D" id="1.20.1720.10">
    <property type="entry name" value="Multidrug resistance protein D"/>
    <property type="match status" value="1"/>
</dbReference>
<feature type="transmembrane region" description="Helical" evidence="7">
    <location>
        <begin position="312"/>
        <end position="332"/>
    </location>
</feature>
<dbReference type="GO" id="GO:0022857">
    <property type="term" value="F:transmembrane transporter activity"/>
    <property type="evidence" value="ECO:0007669"/>
    <property type="project" value="InterPro"/>
</dbReference>
<reference evidence="9 10" key="1">
    <citation type="journal article" date="2012" name="BMC Genomics">
        <title>Comparative genomics of the white-rot fungi, Phanerochaete carnosa and P. chrysosporium, to elucidate the genetic basis of the distinct wood types they colonize.</title>
        <authorList>
            <person name="Suzuki H."/>
            <person name="MacDonald J."/>
            <person name="Syed K."/>
            <person name="Salamov A."/>
            <person name="Hori C."/>
            <person name="Aerts A."/>
            <person name="Henrissat B."/>
            <person name="Wiebenga A."/>
            <person name="vanKuyk P.A."/>
            <person name="Barry K."/>
            <person name="Lindquist E."/>
            <person name="LaButti K."/>
            <person name="Lapidus A."/>
            <person name="Lucas S."/>
            <person name="Coutinho P."/>
            <person name="Gong Y."/>
            <person name="Samejima M."/>
            <person name="Mahadevan R."/>
            <person name="Abou-Zaid M."/>
            <person name="de Vries R.P."/>
            <person name="Igarashi K."/>
            <person name="Yadav J.S."/>
            <person name="Grigoriev I.V."/>
            <person name="Master E.R."/>
        </authorList>
    </citation>
    <scope>NUCLEOTIDE SEQUENCE [LARGE SCALE GENOMIC DNA]</scope>
    <source>
        <strain evidence="9 10">HHB-10118-sp</strain>
    </source>
</reference>
<proteinExistence type="predicted"/>
<evidence type="ECO:0000256" key="5">
    <source>
        <dbReference type="ARBA" id="ARBA00023136"/>
    </source>
</evidence>
<dbReference type="AlphaFoldDB" id="K5W1Y1"/>
<dbReference type="PROSITE" id="PS50850">
    <property type="entry name" value="MFS"/>
    <property type="match status" value="1"/>
</dbReference>
<evidence type="ECO:0000313" key="10">
    <source>
        <dbReference type="Proteomes" id="UP000008370"/>
    </source>
</evidence>
<dbReference type="InterPro" id="IPR036259">
    <property type="entry name" value="MFS_trans_sf"/>
</dbReference>
<dbReference type="SUPFAM" id="SSF103473">
    <property type="entry name" value="MFS general substrate transporter"/>
    <property type="match status" value="2"/>
</dbReference>
<dbReference type="Proteomes" id="UP000008370">
    <property type="component" value="Unassembled WGS sequence"/>
</dbReference>
<dbReference type="HOGENOM" id="CLU_000960_27_0_1"/>
<sequence length="564" mass="60615">MAASEKQGGSEPEPSPHTDVAQRSVWRSIALVATCTMAMILNTAGSSATSIALPTIGQKLNIVEYKLQWILSAYSLSSGCLLLLLGRLADLYGRKLVFQLGLLWMSVFHLGCGFSQNQITIDVLRGLQGIGGAAVVPASLGILAHAFPPSRARAIAFSTFAAGAPMGGAVGTLIGGVLTQLTAATWRSVFFLMAGLGVACFAGGFFAIDKDLPSTEKDRRVDWLGAFLVTAGLVLIVFVLSDGTIAPEGWGTSYIIAFIVIGVFLLALFVAWQYYLEKIHSDPDRAARAATKWYQAPPLMKLSIWTRMNGRMAAMLCISFLEWCSFFSWMLWVQLYYQNFLLLTPVLTMVRLIPMFITGCICNFTVAVVVGRIDVVFLIVAGTALTAVANLLFAVINVHSSYWAFGFPAAILSVFGADFVFASGSLFVAKISLPHEQSLAGALFQTMSQLGNSFGLAITTIIFNSVLAKDSKKAGVAVNKSGTNAPYFAQEDAYKAAMWGGFAFGVLGALLAAVFLRQVGIVGHRQDAVNATDEEATTHADGEFKASEMEKDPEAFRQFAENKQ</sequence>
<evidence type="ECO:0000313" key="9">
    <source>
        <dbReference type="EMBL" id="EKM57838.1"/>
    </source>
</evidence>
<dbReference type="InterPro" id="IPR011701">
    <property type="entry name" value="MFS"/>
</dbReference>
<dbReference type="Gene3D" id="1.20.1250.20">
    <property type="entry name" value="MFS general substrate transporter like domains"/>
    <property type="match status" value="1"/>
</dbReference>
<dbReference type="GO" id="GO:0016020">
    <property type="term" value="C:membrane"/>
    <property type="evidence" value="ECO:0007669"/>
    <property type="project" value="UniProtKB-SubCell"/>
</dbReference>
<keyword evidence="4 7" id="KW-1133">Transmembrane helix</keyword>
<evidence type="ECO:0000256" key="3">
    <source>
        <dbReference type="ARBA" id="ARBA00022692"/>
    </source>
</evidence>
<feature type="transmembrane region" description="Helical" evidence="7">
    <location>
        <begin position="352"/>
        <end position="370"/>
    </location>
</feature>
<feature type="transmembrane region" description="Helical" evidence="7">
    <location>
        <begin position="128"/>
        <end position="147"/>
    </location>
</feature>
<dbReference type="Pfam" id="PF07690">
    <property type="entry name" value="MFS_1"/>
    <property type="match status" value="1"/>
</dbReference>
<dbReference type="PANTHER" id="PTHR42718">
    <property type="entry name" value="MAJOR FACILITATOR SUPERFAMILY MULTIDRUG TRANSPORTER MFSC"/>
    <property type="match status" value="1"/>
</dbReference>
<evidence type="ECO:0000259" key="8">
    <source>
        <dbReference type="PROSITE" id="PS50850"/>
    </source>
</evidence>
<dbReference type="OrthoDB" id="5086884at2759"/>
<dbReference type="EMBL" id="JH930470">
    <property type="protein sequence ID" value="EKM57838.1"/>
    <property type="molecule type" value="Genomic_DNA"/>
</dbReference>
<dbReference type="InParanoid" id="K5W1Y1"/>
<accession>K5W1Y1</accession>
<protein>
    <recommendedName>
        <fullName evidence="8">Major facilitator superfamily (MFS) profile domain-containing protein</fullName>
    </recommendedName>
</protein>
<evidence type="ECO:0000256" key="7">
    <source>
        <dbReference type="SAM" id="Phobius"/>
    </source>
</evidence>
<feature type="transmembrane region" description="Helical" evidence="7">
    <location>
        <begin position="96"/>
        <end position="116"/>
    </location>
</feature>
<feature type="domain" description="Major facilitator superfamily (MFS) profile" evidence="8">
    <location>
        <begin position="31"/>
        <end position="526"/>
    </location>
</feature>
<keyword evidence="5 7" id="KW-0472">Membrane</keyword>
<evidence type="ECO:0000256" key="2">
    <source>
        <dbReference type="ARBA" id="ARBA00022448"/>
    </source>
</evidence>
<feature type="transmembrane region" description="Helical" evidence="7">
    <location>
        <begin position="450"/>
        <end position="468"/>
    </location>
</feature>